<dbReference type="InParanoid" id="A0A061F011"/>
<name>A0A061F011_THECC</name>
<accession>A0A061F011</accession>
<keyword evidence="2" id="KW-1185">Reference proteome</keyword>
<dbReference type="Gramene" id="EOY10223">
    <property type="protein sequence ID" value="EOY10223"/>
    <property type="gene ID" value="TCM_025579"/>
</dbReference>
<gene>
    <name evidence="1" type="ORF">TCM_025579</name>
</gene>
<sequence>MEVLRLISPVRGDSFWLFGSGLVTIIRLSSKGDKKPHWRPGIFMKTAYGKSLSNVMRGNTKHKRLMPWILYNQHYEVVAYCIT</sequence>
<protein>
    <submittedName>
        <fullName evidence="1">Uncharacterized protein</fullName>
    </submittedName>
</protein>
<dbReference type="AlphaFoldDB" id="A0A061F011"/>
<reference evidence="1 2" key="1">
    <citation type="journal article" date="2013" name="Genome Biol.">
        <title>The genome sequence of the most widely cultivated cacao type and its use to identify candidate genes regulating pod color.</title>
        <authorList>
            <person name="Motamayor J.C."/>
            <person name="Mockaitis K."/>
            <person name="Schmutz J."/>
            <person name="Haiminen N."/>
            <person name="Iii D.L."/>
            <person name="Cornejo O."/>
            <person name="Findley S.D."/>
            <person name="Zheng P."/>
            <person name="Utro F."/>
            <person name="Royaert S."/>
            <person name="Saski C."/>
            <person name="Jenkins J."/>
            <person name="Podicheti R."/>
            <person name="Zhao M."/>
            <person name="Scheffler B.E."/>
            <person name="Stack J.C."/>
            <person name="Feltus F.A."/>
            <person name="Mustiga G.M."/>
            <person name="Amores F."/>
            <person name="Phillips W."/>
            <person name="Marelli J.P."/>
            <person name="May G.D."/>
            <person name="Shapiro H."/>
            <person name="Ma J."/>
            <person name="Bustamante C.D."/>
            <person name="Schnell R.J."/>
            <person name="Main D."/>
            <person name="Gilbert D."/>
            <person name="Parida L."/>
            <person name="Kuhn D.N."/>
        </authorList>
    </citation>
    <scope>NUCLEOTIDE SEQUENCE [LARGE SCALE GENOMIC DNA]</scope>
    <source>
        <strain evidence="2">cv. Matina 1-6</strain>
    </source>
</reference>
<evidence type="ECO:0000313" key="1">
    <source>
        <dbReference type="EMBL" id="EOY10223.1"/>
    </source>
</evidence>
<organism evidence="1 2">
    <name type="scientific">Theobroma cacao</name>
    <name type="common">Cacao</name>
    <name type="synonym">Cocoa</name>
    <dbReference type="NCBI Taxonomy" id="3641"/>
    <lineage>
        <taxon>Eukaryota</taxon>
        <taxon>Viridiplantae</taxon>
        <taxon>Streptophyta</taxon>
        <taxon>Embryophyta</taxon>
        <taxon>Tracheophyta</taxon>
        <taxon>Spermatophyta</taxon>
        <taxon>Magnoliopsida</taxon>
        <taxon>eudicotyledons</taxon>
        <taxon>Gunneridae</taxon>
        <taxon>Pentapetalae</taxon>
        <taxon>rosids</taxon>
        <taxon>malvids</taxon>
        <taxon>Malvales</taxon>
        <taxon>Malvaceae</taxon>
        <taxon>Byttnerioideae</taxon>
        <taxon>Theobroma</taxon>
    </lineage>
</organism>
<proteinExistence type="predicted"/>
<dbReference type="EMBL" id="CM001883">
    <property type="protein sequence ID" value="EOY10223.1"/>
    <property type="molecule type" value="Genomic_DNA"/>
</dbReference>
<dbReference type="Proteomes" id="UP000026915">
    <property type="component" value="Chromosome 5"/>
</dbReference>
<dbReference type="HOGENOM" id="CLU_2547174_0_0_1"/>
<evidence type="ECO:0000313" key="2">
    <source>
        <dbReference type="Proteomes" id="UP000026915"/>
    </source>
</evidence>